<dbReference type="OrthoDB" id="1451418at2"/>
<dbReference type="CDD" id="cd00130">
    <property type="entry name" value="PAS"/>
    <property type="match status" value="1"/>
</dbReference>
<dbReference type="PANTHER" id="PTHR47893:SF1">
    <property type="entry name" value="REGULATORY PROTEIN PCHR"/>
    <property type="match status" value="1"/>
</dbReference>
<proteinExistence type="predicted"/>
<evidence type="ECO:0000256" key="1">
    <source>
        <dbReference type="ARBA" id="ARBA00023015"/>
    </source>
</evidence>
<dbReference type="InterPro" id="IPR035965">
    <property type="entry name" value="PAS-like_dom_sf"/>
</dbReference>
<dbReference type="InterPro" id="IPR013656">
    <property type="entry name" value="PAS_4"/>
</dbReference>
<reference evidence="4 5" key="1">
    <citation type="submission" date="2018-10" db="EMBL/GenBank/DDBJ databases">
        <title>Sinomicrobium pectinilyticum sp. nov., a pectinase-producing bacterium isolated from alkaline and saline soil, and emended description of the genus Sinomicrobium.</title>
        <authorList>
            <person name="Cheng B."/>
            <person name="Li C."/>
            <person name="Lai Q."/>
            <person name="Du M."/>
            <person name="Shao Z."/>
            <person name="Xu P."/>
            <person name="Yang C."/>
        </authorList>
    </citation>
    <scope>NUCLEOTIDE SEQUENCE [LARGE SCALE GENOMIC DNA]</scope>
    <source>
        <strain evidence="4 5">5DNS001</strain>
    </source>
</reference>
<protein>
    <submittedName>
        <fullName evidence="4">Helix-turn-helix domain-containing protein</fullName>
    </submittedName>
</protein>
<dbReference type="AlphaFoldDB" id="A0A3N0CXM0"/>
<gene>
    <name evidence="4" type="ORF">ED312_23405</name>
</gene>
<dbReference type="InterPro" id="IPR053142">
    <property type="entry name" value="PchR_regulatory_protein"/>
</dbReference>
<feature type="domain" description="HTH araC/xylS-type" evidence="3">
    <location>
        <begin position="208"/>
        <end position="307"/>
    </location>
</feature>
<evidence type="ECO:0000256" key="2">
    <source>
        <dbReference type="ARBA" id="ARBA00023163"/>
    </source>
</evidence>
<keyword evidence="2" id="KW-0804">Transcription</keyword>
<dbReference type="SMART" id="SM00342">
    <property type="entry name" value="HTH_ARAC"/>
    <property type="match status" value="1"/>
</dbReference>
<dbReference type="GO" id="GO:0003700">
    <property type="term" value="F:DNA-binding transcription factor activity"/>
    <property type="evidence" value="ECO:0007669"/>
    <property type="project" value="InterPro"/>
</dbReference>
<evidence type="ECO:0000259" key="3">
    <source>
        <dbReference type="PROSITE" id="PS01124"/>
    </source>
</evidence>
<accession>A0A3N0CXM0</accession>
<dbReference type="RefSeq" id="WP_123218432.1">
    <property type="nucleotide sequence ID" value="NZ_RJTM01000215.1"/>
</dbReference>
<name>A0A3N0CXM0_SINP1</name>
<dbReference type="InterPro" id="IPR018060">
    <property type="entry name" value="HTH_AraC"/>
</dbReference>
<dbReference type="SUPFAM" id="SSF46689">
    <property type="entry name" value="Homeodomain-like"/>
    <property type="match status" value="1"/>
</dbReference>
<keyword evidence="1" id="KW-0805">Transcription regulation</keyword>
<keyword evidence="5" id="KW-1185">Reference proteome</keyword>
<organism evidence="4 5">
    <name type="scientific">Sinomicrobium pectinilyticum</name>
    <dbReference type="NCBI Taxonomy" id="1084421"/>
    <lineage>
        <taxon>Bacteria</taxon>
        <taxon>Pseudomonadati</taxon>
        <taxon>Bacteroidota</taxon>
        <taxon>Flavobacteriia</taxon>
        <taxon>Flavobacteriales</taxon>
        <taxon>Flavobacteriaceae</taxon>
        <taxon>Sinomicrobium</taxon>
    </lineage>
</organism>
<dbReference type="Proteomes" id="UP000267469">
    <property type="component" value="Unassembled WGS sequence"/>
</dbReference>
<sequence length="316" mass="37064">MNTEDINEKRIRSIFRMLVALSRGNFSYKIKRTGCNDYLEALIMWFNMTVEELREILKHYSYINPRDSYRYLVQMSFVLDNQYRIRRFNAPVPDLLGYEEKTFNNKLFKDLLSGESLETWEAAKDKLNQWQQYAVQLFFSTRQQFLVPAFCTLSRLRDSEGNPSGILVTSTETVLQEDLRDHTSLESTGTAHDKPAAFHGEPDIHLLQKVYDHILHNLEKPLPSLKQLAHDFGTNEYKLKRGFKQVFKKTIFQFHHGERLRKARLLVEHSGIPLPVIAKMSGFKDYPNFSKAFKKKFGHSPKQLQKQLLQKGRKKS</sequence>
<dbReference type="PANTHER" id="PTHR47893">
    <property type="entry name" value="REGULATORY PROTEIN PCHR"/>
    <property type="match status" value="1"/>
</dbReference>
<dbReference type="GO" id="GO:0043565">
    <property type="term" value="F:sequence-specific DNA binding"/>
    <property type="evidence" value="ECO:0007669"/>
    <property type="project" value="InterPro"/>
</dbReference>
<dbReference type="Gene3D" id="1.10.10.60">
    <property type="entry name" value="Homeodomain-like"/>
    <property type="match status" value="1"/>
</dbReference>
<dbReference type="SUPFAM" id="SSF55785">
    <property type="entry name" value="PYP-like sensor domain (PAS domain)"/>
    <property type="match status" value="1"/>
</dbReference>
<dbReference type="EMBL" id="RJTM01000215">
    <property type="protein sequence ID" value="RNL68041.1"/>
    <property type="molecule type" value="Genomic_DNA"/>
</dbReference>
<comment type="caution">
    <text evidence="4">The sequence shown here is derived from an EMBL/GenBank/DDBJ whole genome shotgun (WGS) entry which is preliminary data.</text>
</comment>
<dbReference type="Pfam" id="PF08448">
    <property type="entry name" value="PAS_4"/>
    <property type="match status" value="1"/>
</dbReference>
<dbReference type="InterPro" id="IPR000014">
    <property type="entry name" value="PAS"/>
</dbReference>
<dbReference type="InterPro" id="IPR009057">
    <property type="entry name" value="Homeodomain-like_sf"/>
</dbReference>
<dbReference type="Gene3D" id="3.30.450.20">
    <property type="entry name" value="PAS domain"/>
    <property type="match status" value="1"/>
</dbReference>
<dbReference type="PROSITE" id="PS01124">
    <property type="entry name" value="HTH_ARAC_FAMILY_2"/>
    <property type="match status" value="1"/>
</dbReference>
<evidence type="ECO:0000313" key="4">
    <source>
        <dbReference type="EMBL" id="RNL68041.1"/>
    </source>
</evidence>
<dbReference type="Pfam" id="PF12833">
    <property type="entry name" value="HTH_18"/>
    <property type="match status" value="1"/>
</dbReference>
<evidence type="ECO:0000313" key="5">
    <source>
        <dbReference type="Proteomes" id="UP000267469"/>
    </source>
</evidence>